<keyword evidence="1" id="KW-1133">Transmembrane helix</keyword>
<feature type="transmembrane region" description="Helical" evidence="1">
    <location>
        <begin position="16"/>
        <end position="37"/>
    </location>
</feature>
<reference evidence="3" key="1">
    <citation type="journal article" date="2015" name="MBio">
        <title>Genome-Resolved Metagenomic Analysis Reveals Roles for Candidate Phyla and Other Microbial Community Members in Biogeochemical Transformations in Oil Reservoirs.</title>
        <authorList>
            <person name="Hu P."/>
            <person name="Tom L."/>
            <person name="Singh A."/>
            <person name="Thomas B.C."/>
            <person name="Baker B.J."/>
            <person name="Piceno Y.M."/>
            <person name="Andersen G.L."/>
            <person name="Banfield J.F."/>
        </authorList>
    </citation>
    <scope>NUCLEOTIDE SEQUENCE [LARGE SCALE GENOMIC DNA]</scope>
</reference>
<feature type="transmembrane region" description="Helical" evidence="1">
    <location>
        <begin position="74"/>
        <end position="99"/>
    </location>
</feature>
<dbReference type="EMBL" id="LGGO01000125">
    <property type="protein sequence ID" value="KUK76615.1"/>
    <property type="molecule type" value="Genomic_DNA"/>
</dbReference>
<sequence>MNIFIDIYKNWTLYEWIFLGSSVILVLLSINLATYYFTKKWKLNLTITLTYIAPALIYILSIFGLQFVPVTISHISLIPVLLIIVLISINWITLISYYFKHKDRKSFSLLELIKEHKRDSIRNIVFLTITILSVSIFLRGELLILFIITYLSSSISIYLSTFLLKKFIND</sequence>
<name>A0A124FX15_9BACT</name>
<dbReference type="Proteomes" id="UP000053904">
    <property type="component" value="Unassembled WGS sequence"/>
</dbReference>
<evidence type="ECO:0000313" key="2">
    <source>
        <dbReference type="EMBL" id="KUK76615.1"/>
    </source>
</evidence>
<evidence type="ECO:0000256" key="1">
    <source>
        <dbReference type="SAM" id="Phobius"/>
    </source>
</evidence>
<protein>
    <recommendedName>
        <fullName evidence="4">Transmembrane(S)protein</fullName>
    </recommendedName>
</protein>
<feature type="transmembrane region" description="Helical" evidence="1">
    <location>
        <begin position="120"/>
        <end position="138"/>
    </location>
</feature>
<evidence type="ECO:0000313" key="3">
    <source>
        <dbReference type="Proteomes" id="UP000053904"/>
    </source>
</evidence>
<comment type="caution">
    <text evidence="2">The sequence shown here is derived from an EMBL/GenBank/DDBJ whole genome shotgun (WGS) entry which is preliminary data.</text>
</comment>
<organism evidence="2 3">
    <name type="scientific">candidate division WS6 bacterium 34_10</name>
    <dbReference type="NCBI Taxonomy" id="1641389"/>
    <lineage>
        <taxon>Bacteria</taxon>
        <taxon>Candidatus Dojkabacteria</taxon>
    </lineage>
</organism>
<accession>A0A124FX15</accession>
<gene>
    <name evidence="2" type="ORF">XD93_0810</name>
</gene>
<feature type="transmembrane region" description="Helical" evidence="1">
    <location>
        <begin position="49"/>
        <end position="68"/>
    </location>
</feature>
<dbReference type="AlphaFoldDB" id="A0A124FX15"/>
<keyword evidence="1" id="KW-0812">Transmembrane</keyword>
<feature type="transmembrane region" description="Helical" evidence="1">
    <location>
        <begin position="144"/>
        <end position="164"/>
    </location>
</feature>
<proteinExistence type="predicted"/>
<keyword evidence="1" id="KW-0472">Membrane</keyword>
<evidence type="ECO:0008006" key="4">
    <source>
        <dbReference type="Google" id="ProtNLM"/>
    </source>
</evidence>